<dbReference type="AlphaFoldDB" id="A0AA95L1C3"/>
<name>A0AA95L1C3_9BACL</name>
<dbReference type="KEGG" id="pwn:QNH46_03025"/>
<dbReference type="EMBL" id="CP126084">
    <property type="protein sequence ID" value="WHX49674.1"/>
    <property type="molecule type" value="Genomic_DNA"/>
</dbReference>
<reference evidence="1" key="1">
    <citation type="submission" date="2023-05" db="EMBL/GenBank/DDBJ databases">
        <title>Comparative genomics of Bacillaceae isolates and their secondary metabolite potential.</title>
        <authorList>
            <person name="Song L."/>
            <person name="Nielsen L.J."/>
            <person name="Mohite O."/>
            <person name="Xu X."/>
            <person name="Weber T."/>
            <person name="Kovacs A.T."/>
        </authorList>
    </citation>
    <scope>NUCLEOTIDE SEQUENCE</scope>
    <source>
        <strain evidence="1">B2_4</strain>
    </source>
</reference>
<proteinExistence type="predicted"/>
<sequence>MRYYRLRMDDRIKHRIEPVPLSSLSIKSGMQMTLSQEEDAPLFLAIQLHSQSMFPDFLEYPVPLVSNRMKALLEKYRPGMEWRAAILTDFKVARQEVYWVLRPPKEECLSDSTERYPDQTLKHLVLQHGKAMSPIFQIAGLMEPYIFINLALAESLLRRPFIGIRLERVEMDSKEGTGS</sequence>
<dbReference type="RefSeq" id="WP_283926869.1">
    <property type="nucleotide sequence ID" value="NZ_CP126084.1"/>
</dbReference>
<accession>A0AA95L1C3</accession>
<dbReference type="Proteomes" id="UP001177943">
    <property type="component" value="Chromosome"/>
</dbReference>
<evidence type="ECO:0000313" key="1">
    <source>
        <dbReference type="EMBL" id="WHX49674.1"/>
    </source>
</evidence>
<gene>
    <name evidence="1" type="ORF">QNH46_03025</name>
</gene>
<organism evidence="1 2">
    <name type="scientific">Paenibacillus woosongensis</name>
    <dbReference type="NCBI Taxonomy" id="307580"/>
    <lineage>
        <taxon>Bacteria</taxon>
        <taxon>Bacillati</taxon>
        <taxon>Bacillota</taxon>
        <taxon>Bacilli</taxon>
        <taxon>Bacillales</taxon>
        <taxon>Paenibacillaceae</taxon>
        <taxon>Paenibacillus</taxon>
    </lineage>
</organism>
<evidence type="ECO:0000313" key="2">
    <source>
        <dbReference type="Proteomes" id="UP001177943"/>
    </source>
</evidence>
<protein>
    <submittedName>
        <fullName evidence="1">Uncharacterized protein</fullName>
    </submittedName>
</protein>